<protein>
    <submittedName>
        <fullName evidence="1">Uncharacterized protein</fullName>
    </submittedName>
</protein>
<proteinExistence type="predicted"/>
<organism evidence="1 2">
    <name type="scientific">Cystobacter fuscus</name>
    <dbReference type="NCBI Taxonomy" id="43"/>
    <lineage>
        <taxon>Bacteria</taxon>
        <taxon>Pseudomonadati</taxon>
        <taxon>Myxococcota</taxon>
        <taxon>Myxococcia</taxon>
        <taxon>Myxococcales</taxon>
        <taxon>Cystobacterineae</taxon>
        <taxon>Archangiaceae</taxon>
        <taxon>Cystobacter</taxon>
    </lineage>
</organism>
<evidence type="ECO:0000313" key="2">
    <source>
        <dbReference type="Proteomes" id="UP000217257"/>
    </source>
</evidence>
<sequence>MKGPVTTIRVDLPTDNLKYKGSFTYFFISAEDGQRWHPWWKTLFSFLLELERQSVGLSQDGVEMEVALMTGKTRQDFLKLLQTAPESEVEGHRTLRSALRRLPLHELDVPVRYFGPDPESRGNE</sequence>
<reference evidence="1 2" key="1">
    <citation type="submission" date="2017-06" db="EMBL/GenBank/DDBJ databases">
        <title>Sequencing and comparative analysis of myxobacterial genomes.</title>
        <authorList>
            <person name="Rupp O."/>
            <person name="Goesmann A."/>
            <person name="Sogaard-Andersen L."/>
        </authorList>
    </citation>
    <scope>NUCLEOTIDE SEQUENCE [LARGE SCALE GENOMIC DNA]</scope>
    <source>
        <strain evidence="1 2">DSM 52655</strain>
    </source>
</reference>
<dbReference type="Proteomes" id="UP000217257">
    <property type="component" value="Chromosome"/>
</dbReference>
<name>A0A250IWU1_9BACT</name>
<evidence type="ECO:0000313" key="1">
    <source>
        <dbReference type="EMBL" id="ATB35702.1"/>
    </source>
</evidence>
<dbReference type="EMBL" id="CP022098">
    <property type="protein sequence ID" value="ATB35702.1"/>
    <property type="molecule type" value="Genomic_DNA"/>
</dbReference>
<gene>
    <name evidence="1" type="ORF">CYFUS_001116</name>
</gene>
<dbReference type="KEGG" id="cfus:CYFUS_001116"/>
<dbReference type="AlphaFoldDB" id="A0A250IWU1"/>
<accession>A0A250IWU1</accession>